<feature type="signal peptide" evidence="6">
    <location>
        <begin position="1"/>
        <end position="20"/>
    </location>
</feature>
<evidence type="ECO:0000256" key="5">
    <source>
        <dbReference type="ARBA" id="ARBA00023180"/>
    </source>
</evidence>
<dbReference type="EMBL" id="QRBI01000104">
    <property type="protein sequence ID" value="RMC14718.1"/>
    <property type="molecule type" value="Genomic_DNA"/>
</dbReference>
<dbReference type="Gene3D" id="2.10.60.10">
    <property type="entry name" value="CD59"/>
    <property type="match status" value="2"/>
</dbReference>
<keyword evidence="5" id="KW-0325">Glycoprotein</keyword>
<evidence type="ECO:0000256" key="3">
    <source>
        <dbReference type="ARBA" id="ARBA00022729"/>
    </source>
</evidence>
<feature type="chain" id="PRO_5018100600" description="UPAR/Ly6 domain-containing protein" evidence="6">
    <location>
        <begin position="21"/>
        <end position="451"/>
    </location>
</feature>
<dbReference type="InterPro" id="IPR016054">
    <property type="entry name" value="LY6_UPA_recep-like"/>
</dbReference>
<feature type="domain" description="UPAR/Ly6" evidence="7">
    <location>
        <begin position="21"/>
        <end position="104"/>
    </location>
</feature>
<evidence type="ECO:0000256" key="1">
    <source>
        <dbReference type="ARBA" id="ARBA00004236"/>
    </source>
</evidence>
<comment type="caution">
    <text evidence="8">The sequence shown here is derived from an EMBL/GenBank/DDBJ whole genome shotgun (WGS) entry which is preliminary data.</text>
</comment>
<dbReference type="CDD" id="cd23573">
    <property type="entry name" value="TFP_LU_ECD_PSCA"/>
    <property type="match status" value="1"/>
</dbReference>
<comment type="subcellular location">
    <subcellularLocation>
        <location evidence="1">Cell membrane</location>
    </subcellularLocation>
</comment>
<dbReference type="AlphaFoldDB" id="A0A3M0KNA9"/>
<evidence type="ECO:0000256" key="2">
    <source>
        <dbReference type="ARBA" id="ARBA00022475"/>
    </source>
</evidence>
<accession>A0A3M0KNA9</accession>
<dbReference type="GO" id="GO:0030154">
    <property type="term" value="P:cell differentiation"/>
    <property type="evidence" value="ECO:0007669"/>
    <property type="project" value="UniProtKB-ARBA"/>
</dbReference>
<dbReference type="FunFam" id="2.10.60.10:FF:000003">
    <property type="entry name" value="lymphocyte antigen 6E isoform X1"/>
    <property type="match status" value="2"/>
</dbReference>
<keyword evidence="9" id="KW-1185">Reference proteome</keyword>
<dbReference type="OrthoDB" id="9344577at2759"/>
<keyword evidence="3 6" id="KW-0732">Signal</keyword>
<dbReference type="PROSITE" id="PS00983">
    <property type="entry name" value="LY6_UPAR"/>
    <property type="match status" value="1"/>
</dbReference>
<dbReference type="InterPro" id="IPR051110">
    <property type="entry name" value="Ly-6/neurotoxin-like_GPI-ap"/>
</dbReference>
<dbReference type="PANTHER" id="PTHR16983:SF1">
    <property type="entry name" value="PROSTATE STEM CELL ANTIGEN"/>
    <property type="match status" value="1"/>
</dbReference>
<name>A0A3M0KNA9_HIRRU</name>
<evidence type="ECO:0000313" key="9">
    <source>
        <dbReference type="Proteomes" id="UP000269221"/>
    </source>
</evidence>
<evidence type="ECO:0000256" key="6">
    <source>
        <dbReference type="SAM" id="SignalP"/>
    </source>
</evidence>
<dbReference type="Proteomes" id="UP000269221">
    <property type="component" value="Unassembled WGS sequence"/>
</dbReference>
<dbReference type="SUPFAM" id="SSF57302">
    <property type="entry name" value="Snake toxin-like"/>
    <property type="match status" value="2"/>
</dbReference>
<gene>
    <name evidence="8" type="ORF">DUI87_06890</name>
</gene>
<dbReference type="InterPro" id="IPR018363">
    <property type="entry name" value="CD59_antigen_CS"/>
</dbReference>
<dbReference type="SMART" id="SM00134">
    <property type="entry name" value="LU"/>
    <property type="match status" value="2"/>
</dbReference>
<reference evidence="8 9" key="1">
    <citation type="submission" date="2018-07" db="EMBL/GenBank/DDBJ databases">
        <title>A high quality draft genome assembly of the barn swallow (H. rustica rustica).</title>
        <authorList>
            <person name="Formenti G."/>
            <person name="Chiara M."/>
            <person name="Poveda L."/>
            <person name="Francoijs K.-J."/>
            <person name="Bonisoli-Alquati A."/>
            <person name="Canova L."/>
            <person name="Gianfranceschi L."/>
            <person name="Horner D.S."/>
            <person name="Saino N."/>
        </authorList>
    </citation>
    <scope>NUCLEOTIDE SEQUENCE [LARGE SCALE GENOMIC DNA]</scope>
    <source>
        <strain evidence="8">Chelidonia</strain>
        <tissue evidence="8">Blood</tissue>
    </source>
</reference>
<dbReference type="InterPro" id="IPR045860">
    <property type="entry name" value="Snake_toxin-like_sf"/>
</dbReference>
<dbReference type="GO" id="GO:0005886">
    <property type="term" value="C:plasma membrane"/>
    <property type="evidence" value="ECO:0007669"/>
    <property type="project" value="UniProtKB-SubCell"/>
</dbReference>
<organism evidence="8 9">
    <name type="scientific">Hirundo rustica rustica</name>
    <dbReference type="NCBI Taxonomy" id="333673"/>
    <lineage>
        <taxon>Eukaryota</taxon>
        <taxon>Metazoa</taxon>
        <taxon>Chordata</taxon>
        <taxon>Craniata</taxon>
        <taxon>Vertebrata</taxon>
        <taxon>Euteleostomi</taxon>
        <taxon>Archelosauria</taxon>
        <taxon>Archosauria</taxon>
        <taxon>Dinosauria</taxon>
        <taxon>Saurischia</taxon>
        <taxon>Theropoda</taxon>
        <taxon>Coelurosauria</taxon>
        <taxon>Aves</taxon>
        <taxon>Neognathae</taxon>
        <taxon>Neoaves</taxon>
        <taxon>Telluraves</taxon>
        <taxon>Australaves</taxon>
        <taxon>Passeriformes</taxon>
        <taxon>Sylvioidea</taxon>
        <taxon>Hirundinidae</taxon>
        <taxon>Hirundo</taxon>
    </lineage>
</organism>
<evidence type="ECO:0000256" key="4">
    <source>
        <dbReference type="ARBA" id="ARBA00023136"/>
    </source>
</evidence>
<keyword evidence="4" id="KW-0472">Membrane</keyword>
<evidence type="ECO:0000313" key="8">
    <source>
        <dbReference type="EMBL" id="RMC14718.1"/>
    </source>
</evidence>
<dbReference type="InterPro" id="IPR035076">
    <property type="entry name" value="Toxin/TOLIP"/>
</dbReference>
<dbReference type="CDD" id="cd23560">
    <property type="entry name" value="TFP_LU_ECD_SLURP1_like"/>
    <property type="match status" value="1"/>
</dbReference>
<feature type="domain" description="UPAR/Ly6" evidence="7">
    <location>
        <begin position="345"/>
        <end position="433"/>
    </location>
</feature>
<dbReference type="Pfam" id="PF00087">
    <property type="entry name" value="Toxin_TOLIP"/>
    <property type="match status" value="2"/>
</dbReference>
<protein>
    <recommendedName>
        <fullName evidence="7">UPAR/Ly6 domain-containing protein</fullName>
    </recommendedName>
</protein>
<sequence>MKALLALLLGALLCVDSGSSLQCYSCTSQLSNSKCMTKTTCGDKDMCKTDVIRVVGLFSIISKGCDSSCDPFHQDFNVGNRNISCCSSDLCNVNAAGNGSWLFPCTDFTTLSVKNPKTPRVEPEQTRKQSHNTVWLRQGYREVGRQMEGALDVVIAVGRVDGRDGAWSCWGGLAKFRERPELEGTYKRHSSWPCTGGSKNPRVCLRLLFCQGKAVLALCPELCPHGAGRSCHQDAQESDTRQMERSPSCKPALRKGTDVVWIDAMVTTTPPRCQIGLTGAGLSPDYPKGIRPQDQQQLVEGGNHIKLTWSRALDLSWLPGSTLSMKKLLVGFLLGLAFVELAQSLRCYTCKEPTDISKCRTAVVCPPKATVCTTTLHSVETGYPFFGNLTVTRDCEEECLSYNGIGASKPKSCCYTDLCTDDTKTSGGVRSSSAALGLVALVAGTVLQRSL</sequence>
<keyword evidence="2" id="KW-1003">Cell membrane</keyword>
<proteinExistence type="predicted"/>
<evidence type="ECO:0000259" key="7">
    <source>
        <dbReference type="SMART" id="SM00134"/>
    </source>
</evidence>
<dbReference type="PANTHER" id="PTHR16983">
    <property type="entry name" value="UPAR/LY6 DOMAIN-CONTAINING PROTEIN"/>
    <property type="match status" value="1"/>
</dbReference>